<dbReference type="Pfam" id="PF00512">
    <property type="entry name" value="HisKA"/>
    <property type="match status" value="1"/>
</dbReference>
<sequence length="414" mass="44462">MSEFDEAAEATALRLAALQDMAILDSAPEPEFDDAVLIATALCQAPVALVSLVTDRRQWFKARRGFPACETELDQSVCKYAMNAPGLFVIPDLSRDPRTATNSLVTGDPGIRFYAGAPLVSDSGVPVGSLCVIDTVPRPDGLTEAQGNGLMALARQTMALINTRRMMQRLEAAKDAHQAVITSELAHERRLGSHRETFVAVLGHDLRNPLAALDAGIRLIEREAPAPRSASVLAMMKLSVGRMRTLIETTLDFARVRLGTGMGVTSHADAELAPMLEQVVSELRVSHPKARIVADIRVTCPVACDRYRIGQMLSNLLANALLHGDNAHPVRVEAATADGRFVMSVANGGNPIPPAWLDTLFEPFVGSATQGPRQGLGLGLYIASEVARAHQGTLSATSTAEETRFTFEMPLRPA</sequence>
<keyword evidence="3" id="KW-0597">Phosphoprotein</keyword>
<dbReference type="SUPFAM" id="SSF55781">
    <property type="entry name" value="GAF domain-like"/>
    <property type="match status" value="1"/>
</dbReference>
<evidence type="ECO:0000313" key="6">
    <source>
        <dbReference type="Proteomes" id="UP000475385"/>
    </source>
</evidence>
<keyword evidence="6" id="KW-1185">Reference proteome</keyword>
<reference evidence="5 6" key="1">
    <citation type="submission" date="2020-03" db="EMBL/GenBank/DDBJ databases">
        <title>Roseomonas stagni sp. nov., isolated from pond water in Japan.</title>
        <authorList>
            <person name="Furuhata K."/>
            <person name="Miyamoto H."/>
            <person name="Goto K."/>
        </authorList>
    </citation>
    <scope>NUCLEOTIDE SEQUENCE [LARGE SCALE GENOMIC DNA]</scope>
    <source>
        <strain evidence="5 6">PeD5</strain>
    </source>
</reference>
<dbReference type="SMART" id="SM00387">
    <property type="entry name" value="HATPase_c"/>
    <property type="match status" value="1"/>
</dbReference>
<dbReference type="EMBL" id="JAAIKB010000008">
    <property type="protein sequence ID" value="NGM22254.1"/>
    <property type="molecule type" value="Genomic_DNA"/>
</dbReference>
<dbReference type="SMART" id="SM00388">
    <property type="entry name" value="HisKA"/>
    <property type="match status" value="1"/>
</dbReference>
<dbReference type="SUPFAM" id="SSF55874">
    <property type="entry name" value="ATPase domain of HSP90 chaperone/DNA topoisomerase II/histidine kinase"/>
    <property type="match status" value="1"/>
</dbReference>
<dbReference type="Proteomes" id="UP000475385">
    <property type="component" value="Unassembled WGS sequence"/>
</dbReference>
<dbReference type="InterPro" id="IPR036097">
    <property type="entry name" value="HisK_dim/P_sf"/>
</dbReference>
<dbReference type="SUPFAM" id="SSF47384">
    <property type="entry name" value="Homodimeric domain of signal transducing histidine kinase"/>
    <property type="match status" value="1"/>
</dbReference>
<dbReference type="InterPro" id="IPR003594">
    <property type="entry name" value="HATPase_dom"/>
</dbReference>
<evidence type="ECO:0000259" key="4">
    <source>
        <dbReference type="PROSITE" id="PS50109"/>
    </source>
</evidence>
<dbReference type="InterPro" id="IPR036890">
    <property type="entry name" value="HATPase_C_sf"/>
</dbReference>
<dbReference type="InterPro" id="IPR003018">
    <property type="entry name" value="GAF"/>
</dbReference>
<feature type="domain" description="Histidine kinase" evidence="4">
    <location>
        <begin position="201"/>
        <end position="413"/>
    </location>
</feature>
<dbReference type="EC" id="2.7.13.3" evidence="2"/>
<name>A0A6M1LRH1_9PROT</name>
<dbReference type="RefSeq" id="WP_164696151.1">
    <property type="nucleotide sequence ID" value="NZ_JAAIKB010000008.1"/>
</dbReference>
<evidence type="ECO:0000256" key="2">
    <source>
        <dbReference type="ARBA" id="ARBA00012438"/>
    </source>
</evidence>
<dbReference type="PROSITE" id="PS50109">
    <property type="entry name" value="HIS_KIN"/>
    <property type="match status" value="1"/>
</dbReference>
<dbReference type="Gene3D" id="1.10.287.130">
    <property type="match status" value="1"/>
</dbReference>
<proteinExistence type="predicted"/>
<dbReference type="CDD" id="cd00082">
    <property type="entry name" value="HisKA"/>
    <property type="match status" value="1"/>
</dbReference>
<dbReference type="SMART" id="SM00065">
    <property type="entry name" value="GAF"/>
    <property type="match status" value="1"/>
</dbReference>
<dbReference type="InterPro" id="IPR004358">
    <property type="entry name" value="Sig_transdc_His_kin-like_C"/>
</dbReference>
<organism evidence="5 6">
    <name type="scientific">Falsiroseomonas algicola</name>
    <dbReference type="NCBI Taxonomy" id="2716930"/>
    <lineage>
        <taxon>Bacteria</taxon>
        <taxon>Pseudomonadati</taxon>
        <taxon>Pseudomonadota</taxon>
        <taxon>Alphaproteobacteria</taxon>
        <taxon>Acetobacterales</taxon>
        <taxon>Roseomonadaceae</taxon>
        <taxon>Falsiroseomonas</taxon>
    </lineage>
</organism>
<keyword evidence="5" id="KW-0418">Kinase</keyword>
<dbReference type="InterPro" id="IPR029016">
    <property type="entry name" value="GAF-like_dom_sf"/>
</dbReference>
<evidence type="ECO:0000256" key="1">
    <source>
        <dbReference type="ARBA" id="ARBA00000085"/>
    </source>
</evidence>
<evidence type="ECO:0000256" key="3">
    <source>
        <dbReference type="ARBA" id="ARBA00022553"/>
    </source>
</evidence>
<comment type="caution">
    <text evidence="5">The sequence shown here is derived from an EMBL/GenBank/DDBJ whole genome shotgun (WGS) entry which is preliminary data.</text>
</comment>
<dbReference type="PANTHER" id="PTHR43102:SF2">
    <property type="entry name" value="GAF DOMAIN-CONTAINING PROTEIN"/>
    <property type="match status" value="1"/>
</dbReference>
<protein>
    <recommendedName>
        <fullName evidence="2">histidine kinase</fullName>
        <ecNumber evidence="2">2.7.13.3</ecNumber>
    </recommendedName>
</protein>
<dbReference type="InterPro" id="IPR003661">
    <property type="entry name" value="HisK_dim/P_dom"/>
</dbReference>
<keyword evidence="5" id="KW-0808">Transferase</keyword>
<dbReference type="PANTHER" id="PTHR43102">
    <property type="entry name" value="SLR1143 PROTEIN"/>
    <property type="match status" value="1"/>
</dbReference>
<dbReference type="Gene3D" id="3.30.450.40">
    <property type="match status" value="1"/>
</dbReference>
<dbReference type="Gene3D" id="3.30.565.10">
    <property type="entry name" value="Histidine kinase-like ATPase, C-terminal domain"/>
    <property type="match status" value="1"/>
</dbReference>
<dbReference type="GO" id="GO:0000155">
    <property type="term" value="F:phosphorelay sensor kinase activity"/>
    <property type="evidence" value="ECO:0007669"/>
    <property type="project" value="InterPro"/>
</dbReference>
<accession>A0A6M1LRH1</accession>
<comment type="catalytic activity">
    <reaction evidence="1">
        <text>ATP + protein L-histidine = ADP + protein N-phospho-L-histidine.</text>
        <dbReference type="EC" id="2.7.13.3"/>
    </reaction>
</comment>
<evidence type="ECO:0000313" key="5">
    <source>
        <dbReference type="EMBL" id="NGM22254.1"/>
    </source>
</evidence>
<dbReference type="Pfam" id="PF01590">
    <property type="entry name" value="GAF"/>
    <property type="match status" value="1"/>
</dbReference>
<dbReference type="AlphaFoldDB" id="A0A6M1LRH1"/>
<dbReference type="InterPro" id="IPR005467">
    <property type="entry name" value="His_kinase_dom"/>
</dbReference>
<gene>
    <name evidence="5" type="ORF">G3576_19705</name>
</gene>
<dbReference type="Pfam" id="PF02518">
    <property type="entry name" value="HATPase_c"/>
    <property type="match status" value="1"/>
</dbReference>
<dbReference type="PRINTS" id="PR00344">
    <property type="entry name" value="BCTRLSENSOR"/>
</dbReference>